<dbReference type="KEGG" id="nsh:GXM_09404"/>
<evidence type="ECO:0000313" key="2">
    <source>
        <dbReference type="Proteomes" id="UP000326678"/>
    </source>
</evidence>
<evidence type="ECO:0008006" key="3">
    <source>
        <dbReference type="Google" id="ProtNLM"/>
    </source>
</evidence>
<dbReference type="RefSeq" id="WP_152592206.1">
    <property type="nucleotide sequence ID" value="NZ_CP045227.1"/>
</dbReference>
<dbReference type="AlphaFoldDB" id="A0A5P8WH21"/>
<accession>A0A5P8WH21</accession>
<name>A0A5P8WH21_9NOSO</name>
<protein>
    <recommendedName>
        <fullName evidence="3">DUF1257 domain-containing protein</fullName>
    </recommendedName>
</protein>
<dbReference type="Pfam" id="PF06868">
    <property type="entry name" value="DUF1257"/>
    <property type="match status" value="1"/>
</dbReference>
<dbReference type="InterPro" id="IPR009666">
    <property type="entry name" value="Uncharacterised_Ycf35"/>
</dbReference>
<sequence>MSHFSKIAVKFKDQSCLVEALQRLGFYPQVHEQPVNLYGWRGDKREEVAHIVVPRNQISRVSNDLGFWFNGTDYECLISDYDRHNGQALSGFGLGTQFILKLQLHYINLYLPKIASQIGGEVVETTTIGSFTTVRVSLPTQTIRR</sequence>
<keyword evidence="2" id="KW-1185">Reference proteome</keyword>
<organism evidence="1 2">
    <name type="scientific">Nostoc sphaeroides CCNUC1</name>
    <dbReference type="NCBI Taxonomy" id="2653204"/>
    <lineage>
        <taxon>Bacteria</taxon>
        <taxon>Bacillati</taxon>
        <taxon>Cyanobacteriota</taxon>
        <taxon>Cyanophyceae</taxon>
        <taxon>Nostocales</taxon>
        <taxon>Nostocaceae</taxon>
        <taxon>Nostoc</taxon>
    </lineage>
</organism>
<gene>
    <name evidence="1" type="ORF">GXM_09404</name>
</gene>
<reference evidence="1 2" key="1">
    <citation type="submission" date="2019-10" db="EMBL/GenBank/DDBJ databases">
        <title>Genomic and transcriptomic insights into the perfect genentic adaptation of a filamentous nitrogen-fixing cyanobacterium to rice fields.</title>
        <authorList>
            <person name="Chen Z."/>
        </authorList>
    </citation>
    <scope>NUCLEOTIDE SEQUENCE [LARGE SCALE GENOMIC DNA]</scope>
    <source>
        <strain evidence="1">CCNUC1</strain>
    </source>
</reference>
<dbReference type="Proteomes" id="UP000326678">
    <property type="component" value="Chromosome Gxm2"/>
</dbReference>
<evidence type="ECO:0000313" key="1">
    <source>
        <dbReference type="EMBL" id="QFS51910.1"/>
    </source>
</evidence>
<proteinExistence type="predicted"/>
<dbReference type="EMBL" id="CP045227">
    <property type="protein sequence ID" value="QFS51910.1"/>
    <property type="molecule type" value="Genomic_DNA"/>
</dbReference>